<organism evidence="1">
    <name type="scientific">Fusarium oxysporum (strain Fo5176)</name>
    <name type="common">Fusarium vascular wilt</name>
    <dbReference type="NCBI Taxonomy" id="660025"/>
    <lineage>
        <taxon>Eukaryota</taxon>
        <taxon>Fungi</taxon>
        <taxon>Dikarya</taxon>
        <taxon>Ascomycota</taxon>
        <taxon>Pezizomycotina</taxon>
        <taxon>Sordariomycetes</taxon>
        <taxon>Hypocreomycetidae</taxon>
        <taxon>Hypocreales</taxon>
        <taxon>Nectriaceae</taxon>
        <taxon>Fusarium</taxon>
        <taxon>Fusarium oxysporum species complex</taxon>
    </lineage>
</organism>
<dbReference type="EMBL" id="AFQF01000503">
    <property type="protein sequence ID" value="EGU87924.1"/>
    <property type="molecule type" value="Genomic_DNA"/>
</dbReference>
<accession>F9F583</accession>
<sequence>KSIYINPKGKNEKLKLKVRRNLSL</sequence>
<gene>
    <name evidence="1" type="ORF">FOXB_01558</name>
</gene>
<name>F9F583_FUSOF</name>
<evidence type="ECO:0000313" key="1">
    <source>
        <dbReference type="EMBL" id="EGU87924.1"/>
    </source>
</evidence>
<proteinExistence type="predicted"/>
<reference evidence="1" key="1">
    <citation type="journal article" date="2012" name="Mol. Plant Microbe Interact.">
        <title>A highly conserved effector in Fusarium oxysporum is required for full virulence on Arabidopsis.</title>
        <authorList>
            <person name="Thatcher L.F."/>
            <person name="Gardiner D.M."/>
            <person name="Kazan K."/>
            <person name="Manners J."/>
        </authorList>
    </citation>
    <scope>NUCLEOTIDE SEQUENCE [LARGE SCALE GENOMIC DNA]</scope>
    <source>
        <strain evidence="1">Fo5176</strain>
    </source>
</reference>
<protein>
    <submittedName>
        <fullName evidence="1">Uncharacterized protein</fullName>
    </submittedName>
</protein>
<feature type="non-terminal residue" evidence="1">
    <location>
        <position position="1"/>
    </location>
</feature>
<comment type="caution">
    <text evidence="1">The sequence shown here is derived from an EMBL/GenBank/DDBJ whole genome shotgun (WGS) entry which is preliminary data.</text>
</comment>
<dbReference type="AlphaFoldDB" id="F9F583"/>